<reference evidence="2 3" key="1">
    <citation type="journal article" date="2015" name="Genome Biol. Evol.">
        <title>Comparative Genomics of a Bacterivorous Green Alga Reveals Evolutionary Causalities and Consequences of Phago-Mixotrophic Mode of Nutrition.</title>
        <authorList>
            <person name="Burns J.A."/>
            <person name="Paasch A."/>
            <person name="Narechania A."/>
            <person name="Kim E."/>
        </authorList>
    </citation>
    <scope>NUCLEOTIDE SEQUENCE [LARGE SCALE GENOMIC DNA]</scope>
    <source>
        <strain evidence="2 3">PLY_AMNH</strain>
    </source>
</reference>
<gene>
    <name evidence="2" type="ORF">CYMTET_12011</name>
</gene>
<dbReference type="AlphaFoldDB" id="A0AAE0GKY7"/>
<organism evidence="2 3">
    <name type="scientific">Cymbomonas tetramitiformis</name>
    <dbReference type="NCBI Taxonomy" id="36881"/>
    <lineage>
        <taxon>Eukaryota</taxon>
        <taxon>Viridiplantae</taxon>
        <taxon>Chlorophyta</taxon>
        <taxon>Pyramimonadophyceae</taxon>
        <taxon>Pyramimonadales</taxon>
        <taxon>Pyramimonadaceae</taxon>
        <taxon>Cymbomonas</taxon>
    </lineage>
</organism>
<evidence type="ECO:0000313" key="3">
    <source>
        <dbReference type="Proteomes" id="UP001190700"/>
    </source>
</evidence>
<keyword evidence="3" id="KW-1185">Reference proteome</keyword>
<name>A0AAE0GKY7_9CHLO</name>
<feature type="transmembrane region" description="Helical" evidence="1">
    <location>
        <begin position="163"/>
        <end position="184"/>
    </location>
</feature>
<protein>
    <submittedName>
        <fullName evidence="2">Uncharacterized protein</fullName>
    </submittedName>
</protein>
<keyword evidence="1" id="KW-1133">Transmembrane helix</keyword>
<evidence type="ECO:0000313" key="2">
    <source>
        <dbReference type="EMBL" id="KAK3280139.1"/>
    </source>
</evidence>
<keyword evidence="1" id="KW-0812">Transmembrane</keyword>
<comment type="caution">
    <text evidence="2">The sequence shown here is derived from an EMBL/GenBank/DDBJ whole genome shotgun (WGS) entry which is preliminary data.</text>
</comment>
<proteinExistence type="predicted"/>
<sequence>MARVAVARWSEALTDSACHLRAKTRTLEGGGGATWSIGGARSTTWRAWWKSVLKRHPWSHSVDASQPSRLVSRTQHILVQGTALLAMLFVVLRMFSKRDVECCIDYKEYLGCGPANAVDSECHGYTTCGDLYDAHESGVLAEAQSLPSFDCDAFPRDQLRDHILVLAIALAVMQLLSAMLTLLYTIGGAPRVPQHLVRRRPRPFYIGLACACCGVQDALNALMHETEEIWDTRRVAQALKPLFRPFRWAVQRVHAAVWQTSAAQVVNARLLGQPRDVDRLSLQCAHLLSTATCVTIILIESTYGVAERDKLAIDVPHALWTSWGLIVIVNYLLLPLMIGIVTVFIVDRVKRAQETSKGRKGCMAWYESYISKNLNASYSVA</sequence>
<dbReference type="EMBL" id="LGRX02004518">
    <property type="protein sequence ID" value="KAK3280139.1"/>
    <property type="molecule type" value="Genomic_DNA"/>
</dbReference>
<accession>A0AAE0GKY7</accession>
<keyword evidence="1" id="KW-0472">Membrane</keyword>
<dbReference type="Proteomes" id="UP001190700">
    <property type="component" value="Unassembled WGS sequence"/>
</dbReference>
<evidence type="ECO:0000256" key="1">
    <source>
        <dbReference type="SAM" id="Phobius"/>
    </source>
</evidence>
<feature type="transmembrane region" description="Helical" evidence="1">
    <location>
        <begin position="323"/>
        <end position="346"/>
    </location>
</feature>